<sequence>MTQRHTELTKQNLQFYPTEDLTDSDSGGGLMVRDPLTGADNELFNPVSDQDRTIGRFNARSVHAAVRVPSRAKLGGAHVIISKPAKAANVSHLLYRGVKYGERRKDIIKRIAAYAVYTIESKMTLLSTQSLGSRIIQGYQRPDEALPLVGDVYCLRQTKKGYPTEEQYVQVIRVSSEDRTFTTPDGKDFVRTVVKMETSTALTADFIGVDYPSITRGDAPCLLMETHISDSASYYGVKPLAEAIASGVQTIRVPSIMEKLVPTSQVENPMTDLTAAGQRELVFDAAKGEASLSAYNALNDSSVLHAGNAITPGSVRLVVGGITIGDRGGTLYRSDTAVGTVDYARGEMRFSETLSSGGPWTLYFRPAAELLQVADTASIPVLVNNRSYNYVMTILPVPAPGSLQVSYRSQGRWYDLRDDGSGAMRGGSAGHGSGTLNYRTGTVSITCGELPDVGSEVLFAWGSTATVHNRSASTPTATMVIETEPGLAPNTVKLSWAGGSAQDDGAGNITGAWTGTVDYRTGTITLTSFPGGEQRLDVKVDYSVGAPQQAEWKAPVRDGSGNVNLNLGQTQIKPRSVELTYNVLIHDYDNKVEQGEAYTRDVAVTKVDPYVSVRDDGNGNLKDAGGITRGTINYATGIVKLKPDAVVKIPKPQWGKQSMGEIVETLPGFQQKVTPLWRTIFAGYEYVDTLASAPIDDSFVVNAKFRGQQSEDARTKQATSGVLRIDLLPTLAERIVPGSVRFSIGGETYFDRRGELYYRLEPGSGAASRIGSINYETGIATVEQAPAGAVSLQALAGAVSANPVDAAVWRIPASPIRPSSLQITATPLTGGQLNVRADAGGKISDGNVEGHIDYETGVVRVRFGKWVTAAGNEGKYWYNPDAVRSDGKIWRPAQVYADTILYNAVSYTYLPLDTSAIGIDAVRLPADGRVPIYRRGDMIVIGHRLSDDLGSAHTAGQTVQLSRGDLDSLCLRDAKNQAIEAKWYDYDLQAGTITWATPLDLSAYTMPITAHHAREEENRVIVADIDGTLQLQFPVGRAYPKEDTYVSSALIGGDLEVRHSPAWSQKLFDNVWSDDPRGDVITAKLNLKDYPLQLTDDGATTDRWAIVWRDGTQFDLYSEALGFVGRYDALQDLAPVNAATGKPYFVLPKGAFGINNGASPWATGNAIRINTWGTHLGVWILRAVQPSAQKQTETDGFSICLRGNTVEI</sequence>
<organism evidence="1">
    <name type="scientific">Myoviridae sp. ctRci5</name>
    <dbReference type="NCBI Taxonomy" id="2825105"/>
    <lineage>
        <taxon>Viruses</taxon>
        <taxon>Duplodnaviria</taxon>
        <taxon>Heunggongvirae</taxon>
        <taxon>Uroviricota</taxon>
        <taxon>Caudoviricetes</taxon>
    </lineage>
</organism>
<proteinExistence type="predicted"/>
<dbReference type="EMBL" id="BK016208">
    <property type="protein sequence ID" value="DAG02346.1"/>
    <property type="molecule type" value="Genomic_DNA"/>
</dbReference>
<evidence type="ECO:0000313" key="1">
    <source>
        <dbReference type="EMBL" id="DAG02346.1"/>
    </source>
</evidence>
<accession>A0A8S5V6G8</accession>
<reference evidence="1" key="1">
    <citation type="journal article" date="2021" name="Proc. Natl. Acad. Sci. U.S.A.">
        <title>A Catalog of Tens of Thousands of Viruses from Human Metagenomes Reveals Hidden Associations with Chronic Diseases.</title>
        <authorList>
            <person name="Tisza M.J."/>
            <person name="Buck C.B."/>
        </authorList>
    </citation>
    <scope>NUCLEOTIDE SEQUENCE</scope>
    <source>
        <strain evidence="1">CtRci5</strain>
    </source>
</reference>
<protein>
    <submittedName>
        <fullName evidence="1">Uncharacterized protein</fullName>
    </submittedName>
</protein>
<name>A0A8S5V6G8_9CAUD</name>